<evidence type="ECO:0000259" key="5">
    <source>
        <dbReference type="Pfam" id="PF08100"/>
    </source>
</evidence>
<dbReference type="AlphaFoldDB" id="A0A165I3U6"/>
<dbReference type="InterPro" id="IPR036390">
    <property type="entry name" value="WH_DNA-bd_sf"/>
</dbReference>
<dbReference type="Gene3D" id="3.40.50.150">
    <property type="entry name" value="Vaccinia Virus protein VP39"/>
    <property type="match status" value="1"/>
</dbReference>
<evidence type="ECO:0000313" key="6">
    <source>
        <dbReference type="EMBL" id="KZT12560.1"/>
    </source>
</evidence>
<protein>
    <submittedName>
        <fullName evidence="6">S-adenosyl-L-methionine-dependent methyltransferase</fullName>
    </submittedName>
</protein>
<feature type="domain" description="O-methyltransferase dimerisation" evidence="5">
    <location>
        <begin position="76"/>
        <end position="154"/>
    </location>
</feature>
<keyword evidence="1 6" id="KW-0489">Methyltransferase</keyword>
<accession>A0A165I3U6</accession>
<dbReference type="GO" id="GO:0046983">
    <property type="term" value="F:protein dimerization activity"/>
    <property type="evidence" value="ECO:0007669"/>
    <property type="project" value="InterPro"/>
</dbReference>
<dbReference type="GeneID" id="63824537"/>
<evidence type="ECO:0000313" key="7">
    <source>
        <dbReference type="Proteomes" id="UP000076871"/>
    </source>
</evidence>
<keyword evidence="2 6" id="KW-0808">Transferase</keyword>
<gene>
    <name evidence="6" type="ORF">LAESUDRAFT_718830</name>
</gene>
<dbReference type="GO" id="GO:0032259">
    <property type="term" value="P:methylation"/>
    <property type="evidence" value="ECO:0007669"/>
    <property type="project" value="UniProtKB-KW"/>
</dbReference>
<evidence type="ECO:0000259" key="4">
    <source>
        <dbReference type="Pfam" id="PF00891"/>
    </source>
</evidence>
<dbReference type="Pfam" id="PF00891">
    <property type="entry name" value="Methyltransf_2"/>
    <property type="match status" value="1"/>
</dbReference>
<dbReference type="SUPFAM" id="SSF53335">
    <property type="entry name" value="S-adenosyl-L-methionine-dependent methyltransferases"/>
    <property type="match status" value="1"/>
</dbReference>
<evidence type="ECO:0000256" key="1">
    <source>
        <dbReference type="ARBA" id="ARBA00022603"/>
    </source>
</evidence>
<proteinExistence type="predicted"/>
<dbReference type="InterPro" id="IPR001077">
    <property type="entry name" value="COMT_C"/>
</dbReference>
<keyword evidence="7" id="KW-1185">Reference proteome</keyword>
<organism evidence="6 7">
    <name type="scientific">Laetiporus sulphureus 93-53</name>
    <dbReference type="NCBI Taxonomy" id="1314785"/>
    <lineage>
        <taxon>Eukaryota</taxon>
        <taxon>Fungi</taxon>
        <taxon>Dikarya</taxon>
        <taxon>Basidiomycota</taxon>
        <taxon>Agaricomycotina</taxon>
        <taxon>Agaricomycetes</taxon>
        <taxon>Polyporales</taxon>
        <taxon>Laetiporus</taxon>
    </lineage>
</organism>
<reference evidence="6 7" key="1">
    <citation type="journal article" date="2016" name="Mol. Biol. Evol.">
        <title>Comparative Genomics of Early-Diverging Mushroom-Forming Fungi Provides Insights into the Origins of Lignocellulose Decay Capabilities.</title>
        <authorList>
            <person name="Nagy L.G."/>
            <person name="Riley R."/>
            <person name="Tritt A."/>
            <person name="Adam C."/>
            <person name="Daum C."/>
            <person name="Floudas D."/>
            <person name="Sun H."/>
            <person name="Yadav J.S."/>
            <person name="Pangilinan J."/>
            <person name="Larsson K.H."/>
            <person name="Matsuura K."/>
            <person name="Barry K."/>
            <person name="Labutti K."/>
            <person name="Kuo R."/>
            <person name="Ohm R.A."/>
            <person name="Bhattacharya S.S."/>
            <person name="Shirouzu T."/>
            <person name="Yoshinaga Y."/>
            <person name="Martin F.M."/>
            <person name="Grigoriev I.V."/>
            <person name="Hibbett D.S."/>
        </authorList>
    </citation>
    <scope>NUCLEOTIDE SEQUENCE [LARGE SCALE GENOMIC DNA]</scope>
    <source>
        <strain evidence="6 7">93-53</strain>
    </source>
</reference>
<dbReference type="InterPro" id="IPR036388">
    <property type="entry name" value="WH-like_DNA-bd_sf"/>
</dbReference>
<dbReference type="GO" id="GO:0008171">
    <property type="term" value="F:O-methyltransferase activity"/>
    <property type="evidence" value="ECO:0007669"/>
    <property type="project" value="InterPro"/>
</dbReference>
<dbReference type="SUPFAM" id="SSF46785">
    <property type="entry name" value="Winged helix' DNA-binding domain"/>
    <property type="match status" value="1"/>
</dbReference>
<dbReference type="InParanoid" id="A0A165I3U6"/>
<dbReference type="Proteomes" id="UP000076871">
    <property type="component" value="Unassembled WGS sequence"/>
</dbReference>
<sequence>MSASEKAVQLRSLVRMLTDASEVMIKEWEAQEESLAAISDASLPSPEMYEARRVITGAYGMVTDLVQEPASRLSEITCSFFTARALHIAVEARVADVIAEANPAEGMSAVAIGKRVGIDAQKLTRVMRTLCTVHIFTEVKDGYFANNRTSQCLVGDQYLRCWLLLHAMEMYTASDKLKSLLFDPAKTYSTSNRVSAWQEAIDDHFTVWEYLEQQIQQPDGSIKPNPSLEIWALGMVGGGHAFANGMYADYPWEALGSSTIVDVGGGAGGTSLDLAKKFPNLKFVVEDRASTIKQAESIWMREYPEALQTGRVRLLTHNFFAEQPIKRADVYFMRYILHDWPDDNCVTILTHIRKAMGPNSIILIADQIIHTTVGSPRLKAAPPPLPPNYGYASQFGNHHDLTMMACHNGMERTPEMLDALAARAGLRVAKIWECRGLIAIAELKRDDGA</sequence>
<dbReference type="OrthoDB" id="1606438at2759"/>
<dbReference type="InterPro" id="IPR016461">
    <property type="entry name" value="COMT-like"/>
</dbReference>
<dbReference type="RefSeq" id="XP_040770070.1">
    <property type="nucleotide sequence ID" value="XM_040907508.1"/>
</dbReference>
<dbReference type="PANTHER" id="PTHR43712:SF2">
    <property type="entry name" value="O-METHYLTRANSFERASE CICE"/>
    <property type="match status" value="1"/>
</dbReference>
<name>A0A165I3U6_9APHY</name>
<dbReference type="PANTHER" id="PTHR43712">
    <property type="entry name" value="PUTATIVE (AFU_ORTHOLOGUE AFUA_4G14580)-RELATED"/>
    <property type="match status" value="1"/>
</dbReference>
<dbReference type="Gene3D" id="1.10.10.10">
    <property type="entry name" value="Winged helix-like DNA-binding domain superfamily/Winged helix DNA-binding domain"/>
    <property type="match status" value="1"/>
</dbReference>
<dbReference type="EMBL" id="KV427605">
    <property type="protein sequence ID" value="KZT12560.1"/>
    <property type="molecule type" value="Genomic_DNA"/>
</dbReference>
<evidence type="ECO:0000256" key="3">
    <source>
        <dbReference type="ARBA" id="ARBA00022691"/>
    </source>
</evidence>
<dbReference type="STRING" id="1314785.A0A165I3U6"/>
<evidence type="ECO:0000256" key="2">
    <source>
        <dbReference type="ARBA" id="ARBA00022679"/>
    </source>
</evidence>
<dbReference type="InterPro" id="IPR029063">
    <property type="entry name" value="SAM-dependent_MTases_sf"/>
</dbReference>
<feature type="domain" description="O-methyltransferase C-terminal" evidence="4">
    <location>
        <begin position="258"/>
        <end position="426"/>
    </location>
</feature>
<keyword evidence="3" id="KW-0949">S-adenosyl-L-methionine</keyword>
<dbReference type="InterPro" id="IPR012967">
    <property type="entry name" value="COMT_dimerisation"/>
</dbReference>
<dbReference type="PROSITE" id="PS51683">
    <property type="entry name" value="SAM_OMT_II"/>
    <property type="match status" value="1"/>
</dbReference>
<dbReference type="Pfam" id="PF08100">
    <property type="entry name" value="Dimerisation"/>
    <property type="match status" value="1"/>
</dbReference>